<comment type="caution">
    <text evidence="1">The sequence shown here is derived from an EMBL/GenBank/DDBJ whole genome shotgun (WGS) entry which is preliminary data.</text>
</comment>
<dbReference type="Proteomes" id="UP000299102">
    <property type="component" value="Unassembled WGS sequence"/>
</dbReference>
<keyword evidence="2" id="KW-1185">Reference proteome</keyword>
<reference evidence="1 2" key="1">
    <citation type="journal article" date="2019" name="Commun. Biol.">
        <title>The bagworm genome reveals a unique fibroin gene that provides high tensile strength.</title>
        <authorList>
            <person name="Kono N."/>
            <person name="Nakamura H."/>
            <person name="Ohtoshi R."/>
            <person name="Tomita M."/>
            <person name="Numata K."/>
            <person name="Arakawa K."/>
        </authorList>
    </citation>
    <scope>NUCLEOTIDE SEQUENCE [LARGE SCALE GENOMIC DNA]</scope>
</reference>
<proteinExistence type="predicted"/>
<dbReference type="EMBL" id="BGZK01000756">
    <property type="protein sequence ID" value="GBP59246.1"/>
    <property type="molecule type" value="Genomic_DNA"/>
</dbReference>
<accession>A0A4C1X610</accession>
<protein>
    <submittedName>
        <fullName evidence="1">Uncharacterized protein</fullName>
    </submittedName>
</protein>
<evidence type="ECO:0000313" key="2">
    <source>
        <dbReference type="Proteomes" id="UP000299102"/>
    </source>
</evidence>
<evidence type="ECO:0000313" key="1">
    <source>
        <dbReference type="EMBL" id="GBP59246.1"/>
    </source>
</evidence>
<organism evidence="1 2">
    <name type="scientific">Eumeta variegata</name>
    <name type="common">Bagworm moth</name>
    <name type="synonym">Eumeta japonica</name>
    <dbReference type="NCBI Taxonomy" id="151549"/>
    <lineage>
        <taxon>Eukaryota</taxon>
        <taxon>Metazoa</taxon>
        <taxon>Ecdysozoa</taxon>
        <taxon>Arthropoda</taxon>
        <taxon>Hexapoda</taxon>
        <taxon>Insecta</taxon>
        <taxon>Pterygota</taxon>
        <taxon>Neoptera</taxon>
        <taxon>Endopterygota</taxon>
        <taxon>Lepidoptera</taxon>
        <taxon>Glossata</taxon>
        <taxon>Ditrysia</taxon>
        <taxon>Tineoidea</taxon>
        <taxon>Psychidae</taxon>
        <taxon>Oiketicinae</taxon>
        <taxon>Eumeta</taxon>
    </lineage>
</organism>
<name>A0A4C1X610_EUMVA</name>
<dbReference type="AlphaFoldDB" id="A0A4C1X610"/>
<gene>
    <name evidence="1" type="ORF">EVAR_97748_1</name>
</gene>
<sequence>MSLNHFRRRRTSRLHELGQLAFRVLEQLFIERWNCVSPNQPPLCIGGTRDGHRPLRHTRPCCPATCVKIHLHHLCPSAADWSASPWNGISIRDPAKCYI</sequence>